<dbReference type="Pfam" id="PF02016">
    <property type="entry name" value="Peptidase_S66"/>
    <property type="match status" value="1"/>
</dbReference>
<dbReference type="AlphaFoldDB" id="A0A397AJK5"/>
<comment type="similarity">
    <text evidence="1">Belongs to the peptidase S66 family.</text>
</comment>
<evidence type="ECO:0000259" key="3">
    <source>
        <dbReference type="Pfam" id="PF02016"/>
    </source>
</evidence>
<organism evidence="5 10">
    <name type="scientific">Aphanomyces astaci</name>
    <name type="common">Crayfish plague agent</name>
    <dbReference type="NCBI Taxonomy" id="112090"/>
    <lineage>
        <taxon>Eukaryota</taxon>
        <taxon>Sar</taxon>
        <taxon>Stramenopiles</taxon>
        <taxon>Oomycota</taxon>
        <taxon>Saprolegniomycetes</taxon>
        <taxon>Saprolegniales</taxon>
        <taxon>Verrucalvaceae</taxon>
        <taxon>Aphanomyces</taxon>
    </lineage>
</organism>
<dbReference type="Gene3D" id="3.40.50.10740">
    <property type="entry name" value="Class I glutamine amidotransferase-like"/>
    <property type="match status" value="1"/>
</dbReference>
<feature type="domain" description="LD-carboxypeptidase C-terminal" evidence="4">
    <location>
        <begin position="208"/>
        <end position="329"/>
    </location>
</feature>
<comment type="caution">
    <text evidence="5">The sequence shown here is derived from an EMBL/GenBank/DDBJ whole genome shotgun (WGS) entry which is preliminary data.</text>
</comment>
<dbReference type="PANTHER" id="PTHR30237:SF4">
    <property type="entry name" value="LD-CARBOXYPEPTIDASE C-TERMINAL DOMAIN-CONTAINING PROTEIN"/>
    <property type="match status" value="1"/>
</dbReference>
<name>A0A397AJK5_APHAT</name>
<sequence length="345" mass="37501">MQRPPRLRVGDVVAFVAPASGIAVPAAHRLEQGKRYFESQGYVVKIFPSCYQNGPYSSCSPEERATDIMQAFQDPQVKAIVCTIGGLTSHELLEHLDFSILATHPTIFCGFSDITTMHLALQAQANLVTFYGPSVLCQFGEFPAPLTYTTDAFFRTVASSNVVGDVLPSSTWSDDKSINWFTKADMTSIRPMKPNDAGYEWLRPGAATGRLLGGCLPVLLNLFGTKYMPSLVDCILLVETPESEAAFDKGFSMDMANQCLGVLRMNGTLQHLRGLVVGRGFAYSVDQVNELKALVLHHTRGTTYPVVYGVDCGHTDPVATWPLGGTVTLDSHANRVSIDDAGVVE</sequence>
<dbReference type="InterPro" id="IPR040449">
    <property type="entry name" value="Peptidase_S66_N"/>
</dbReference>
<dbReference type="Proteomes" id="UP000285712">
    <property type="component" value="Unassembled WGS sequence"/>
</dbReference>
<dbReference type="Proteomes" id="UP000286510">
    <property type="component" value="Unassembled WGS sequence"/>
</dbReference>
<dbReference type="SUPFAM" id="SSF141986">
    <property type="entry name" value="LD-carboxypeptidase A C-terminal domain-like"/>
    <property type="match status" value="1"/>
</dbReference>
<evidence type="ECO:0000313" key="10">
    <source>
        <dbReference type="Proteomes" id="UP000265427"/>
    </source>
</evidence>
<dbReference type="VEuPathDB" id="FungiDB:H257_09586"/>
<dbReference type="Gene3D" id="3.50.30.60">
    <property type="entry name" value="LD-carboxypeptidase A C-terminal domain-like"/>
    <property type="match status" value="1"/>
</dbReference>
<dbReference type="SUPFAM" id="SSF52317">
    <property type="entry name" value="Class I glutamine amidotransferase-like"/>
    <property type="match status" value="1"/>
</dbReference>
<dbReference type="GO" id="GO:0016787">
    <property type="term" value="F:hydrolase activity"/>
    <property type="evidence" value="ECO:0007669"/>
    <property type="project" value="UniProtKB-KW"/>
</dbReference>
<evidence type="ECO:0000313" key="5">
    <source>
        <dbReference type="EMBL" id="RHY06494.1"/>
    </source>
</evidence>
<dbReference type="CDD" id="cd07062">
    <property type="entry name" value="Peptidase_S66_mccF_like"/>
    <property type="match status" value="1"/>
</dbReference>
<keyword evidence="2" id="KW-0378">Hydrolase</keyword>
<dbReference type="Proteomes" id="UP000265427">
    <property type="component" value="Unassembled WGS sequence"/>
</dbReference>
<accession>A0A397AJK5</accession>
<dbReference type="EMBL" id="QUSZ01006238">
    <property type="protein sequence ID" value="RHY06494.1"/>
    <property type="molecule type" value="Genomic_DNA"/>
</dbReference>
<feature type="domain" description="LD-carboxypeptidase N-terminal" evidence="3">
    <location>
        <begin position="13"/>
        <end position="132"/>
    </location>
</feature>
<dbReference type="InterPro" id="IPR027478">
    <property type="entry name" value="LdcA_N"/>
</dbReference>
<evidence type="ECO:0008006" key="15">
    <source>
        <dbReference type="Google" id="ProtNLM"/>
    </source>
</evidence>
<dbReference type="EMBL" id="QUTF01024116">
    <property type="protein sequence ID" value="RHY85528.1"/>
    <property type="molecule type" value="Genomic_DNA"/>
</dbReference>
<dbReference type="Pfam" id="PF17676">
    <property type="entry name" value="Peptidase_S66C"/>
    <property type="match status" value="1"/>
</dbReference>
<evidence type="ECO:0000313" key="14">
    <source>
        <dbReference type="Proteomes" id="UP000286510"/>
    </source>
</evidence>
<dbReference type="InterPro" id="IPR040921">
    <property type="entry name" value="Peptidase_S66C"/>
</dbReference>
<evidence type="ECO:0000259" key="4">
    <source>
        <dbReference type="Pfam" id="PF17676"/>
    </source>
</evidence>
<evidence type="ECO:0000313" key="7">
    <source>
        <dbReference type="EMBL" id="RHY94358.1"/>
    </source>
</evidence>
<dbReference type="EMBL" id="QUTG01002862">
    <property type="protein sequence ID" value="RHY94358.1"/>
    <property type="molecule type" value="Genomic_DNA"/>
</dbReference>
<dbReference type="PANTHER" id="PTHR30237">
    <property type="entry name" value="MURAMOYLTETRAPEPTIDE CARBOXYPEPTIDASE"/>
    <property type="match status" value="1"/>
</dbReference>
<dbReference type="EMBL" id="QUTH01002763">
    <property type="protein sequence ID" value="RHZ24068.1"/>
    <property type="molecule type" value="Genomic_DNA"/>
</dbReference>
<reference evidence="10 11" key="1">
    <citation type="submission" date="2018-08" db="EMBL/GenBank/DDBJ databases">
        <title>Aphanomyces genome sequencing and annotation.</title>
        <authorList>
            <person name="Minardi D."/>
            <person name="Oidtmann B."/>
            <person name="Van Der Giezen M."/>
            <person name="Studholme D.J."/>
        </authorList>
    </citation>
    <scope>NUCLEOTIDE SEQUENCE [LARGE SCALE GENOMIC DNA]</scope>
    <source>
        <strain evidence="9 11">197901</strain>
        <strain evidence="8 12">Da</strain>
        <strain evidence="6 14">FDL457</strain>
        <strain evidence="5 10">Kv</strain>
        <strain evidence="7 13">Sv</strain>
    </source>
</reference>
<dbReference type="InterPro" id="IPR029062">
    <property type="entry name" value="Class_I_gatase-like"/>
</dbReference>
<evidence type="ECO:0000313" key="11">
    <source>
        <dbReference type="Proteomes" id="UP000266196"/>
    </source>
</evidence>
<evidence type="ECO:0000313" key="12">
    <source>
        <dbReference type="Proteomes" id="UP000285430"/>
    </source>
</evidence>
<dbReference type="InterPro" id="IPR003507">
    <property type="entry name" value="S66_fam"/>
</dbReference>
<dbReference type="EMBL" id="QUTE01008415">
    <property type="protein sequence ID" value="RHZ24708.1"/>
    <property type="molecule type" value="Genomic_DNA"/>
</dbReference>
<evidence type="ECO:0000313" key="6">
    <source>
        <dbReference type="EMBL" id="RHY85528.1"/>
    </source>
</evidence>
<evidence type="ECO:0000313" key="8">
    <source>
        <dbReference type="EMBL" id="RHZ24068.1"/>
    </source>
</evidence>
<dbReference type="InterPro" id="IPR027461">
    <property type="entry name" value="Carboxypeptidase_A_C_sf"/>
</dbReference>
<evidence type="ECO:0000313" key="9">
    <source>
        <dbReference type="EMBL" id="RHZ24708.1"/>
    </source>
</evidence>
<evidence type="ECO:0000256" key="2">
    <source>
        <dbReference type="ARBA" id="ARBA00022801"/>
    </source>
</evidence>
<dbReference type="Proteomes" id="UP000285430">
    <property type="component" value="Unassembled WGS sequence"/>
</dbReference>
<dbReference type="PIRSF" id="PIRSF028757">
    <property type="entry name" value="LD-carboxypeptidase"/>
    <property type="match status" value="1"/>
</dbReference>
<gene>
    <name evidence="6" type="ORF">DYB26_007351</name>
    <name evidence="9" type="ORF">DYB31_005635</name>
    <name evidence="7" type="ORF">DYB35_004918</name>
    <name evidence="5" type="ORF">DYB36_003510</name>
    <name evidence="8" type="ORF">DYB37_005482</name>
</gene>
<evidence type="ECO:0000313" key="13">
    <source>
        <dbReference type="Proteomes" id="UP000285712"/>
    </source>
</evidence>
<protein>
    <recommendedName>
        <fullName evidence="15">LD-carboxypeptidase</fullName>
    </recommendedName>
</protein>
<dbReference type="Proteomes" id="UP000266196">
    <property type="component" value="Unassembled WGS sequence"/>
</dbReference>
<proteinExistence type="inferred from homology"/>
<evidence type="ECO:0000256" key="1">
    <source>
        <dbReference type="ARBA" id="ARBA00010233"/>
    </source>
</evidence>